<dbReference type="GO" id="GO:0008270">
    <property type="term" value="F:zinc ion binding"/>
    <property type="evidence" value="ECO:0007669"/>
    <property type="project" value="UniProtKB-KW"/>
</dbReference>
<dbReference type="InterPro" id="IPR052035">
    <property type="entry name" value="ZnF_BED_domain_contain"/>
</dbReference>
<protein>
    <submittedName>
        <fullName evidence="8">Zinc finger BED domain-containing protein 4-like</fullName>
    </submittedName>
</protein>
<dbReference type="GeneID" id="122144217"/>
<feature type="domain" description="HAT C-terminal dimerisation" evidence="7">
    <location>
        <begin position="384"/>
        <end position="461"/>
    </location>
</feature>
<dbReference type="Proteomes" id="UP001155660">
    <property type="component" value="Unplaced"/>
</dbReference>
<keyword evidence="6" id="KW-0732">Signal</keyword>
<evidence type="ECO:0000313" key="8">
    <source>
        <dbReference type="RefSeq" id="XP_042610882.1"/>
    </source>
</evidence>
<keyword evidence="3" id="KW-0863">Zinc-finger</keyword>
<dbReference type="GO" id="GO:0046983">
    <property type="term" value="F:protein dimerization activity"/>
    <property type="evidence" value="ECO:0007669"/>
    <property type="project" value="InterPro"/>
</dbReference>
<evidence type="ECO:0000256" key="1">
    <source>
        <dbReference type="ARBA" id="ARBA00004123"/>
    </source>
</evidence>
<evidence type="ECO:0000256" key="5">
    <source>
        <dbReference type="ARBA" id="ARBA00023242"/>
    </source>
</evidence>
<sequence length="467" mass="52174">MLCLAGAIFLTWPYLNSRVLSPVKLKSSLSARVTLASPRTFWTSSVSPVSMLSLTAQWIDEDFTLKKAVLHSQECSGSHTAAAIAFAFESMFGKWKIERERVHVVLHDNARNMAKAMMEFGVTCLPCMAHSLQLAVNDGVLSQRSVADVVAVGRRIIGHFKHSQLAYSRLADVQKELGMSVKRLQQDIATRWNSTFYMMRSLVEQKRALGAYAADFELPATLTANQGIIENMITLLAPFEQLTRDISSAEASAADVIPAVVALTRLLGRPSDTDRGVQTTKTTLLEAVNHRFNGVHCEALYSVATMLDARYKDRYFDEEKKRSARNLLLKVLDDMSGSADASTEDPPEKRTRTGSLLDMYDEILEENVMFEEQDKTASASQVISYLAEPTIPRNHSPLEYWKCNQARFPALALAARKYLCAPCTSVDSERLFSVASDVMDEKRNRMDGEKAEMLIFLKKNLPLVLKK</sequence>
<dbReference type="KEGG" id="ccar:122144217"/>
<evidence type="ECO:0000259" key="7">
    <source>
        <dbReference type="Pfam" id="PF05699"/>
    </source>
</evidence>
<dbReference type="InterPro" id="IPR008906">
    <property type="entry name" value="HATC_C_dom"/>
</dbReference>
<organism evidence="8">
    <name type="scientific">Cyprinus carpio</name>
    <name type="common">Common carp</name>
    <dbReference type="NCBI Taxonomy" id="7962"/>
    <lineage>
        <taxon>Eukaryota</taxon>
        <taxon>Metazoa</taxon>
        <taxon>Chordata</taxon>
        <taxon>Craniata</taxon>
        <taxon>Vertebrata</taxon>
        <taxon>Euteleostomi</taxon>
        <taxon>Actinopterygii</taxon>
        <taxon>Neopterygii</taxon>
        <taxon>Teleostei</taxon>
        <taxon>Ostariophysi</taxon>
        <taxon>Cypriniformes</taxon>
        <taxon>Cyprinidae</taxon>
        <taxon>Cyprininae</taxon>
        <taxon>Cyprinus</taxon>
    </lineage>
</organism>
<feature type="signal peptide" evidence="6">
    <location>
        <begin position="1"/>
        <end position="17"/>
    </location>
</feature>
<dbReference type="AlphaFoldDB" id="A0A9R0ATM2"/>
<dbReference type="GO" id="GO:0005634">
    <property type="term" value="C:nucleus"/>
    <property type="evidence" value="ECO:0007669"/>
    <property type="project" value="UniProtKB-SubCell"/>
</dbReference>
<keyword evidence="5" id="KW-0539">Nucleus</keyword>
<comment type="subcellular location">
    <subcellularLocation>
        <location evidence="1">Nucleus</location>
    </subcellularLocation>
</comment>
<dbReference type="RefSeq" id="XP_042610882.1">
    <property type="nucleotide sequence ID" value="XM_042754948.1"/>
</dbReference>
<evidence type="ECO:0000256" key="3">
    <source>
        <dbReference type="ARBA" id="ARBA00022771"/>
    </source>
</evidence>
<dbReference type="PANTHER" id="PTHR46481">
    <property type="entry name" value="ZINC FINGER BED DOMAIN-CONTAINING PROTEIN 4"/>
    <property type="match status" value="1"/>
</dbReference>
<proteinExistence type="predicted"/>
<feature type="chain" id="PRO_5040345662" evidence="6">
    <location>
        <begin position="18"/>
        <end position="467"/>
    </location>
</feature>
<accession>A0A9R0ATM2</accession>
<gene>
    <name evidence="8" type="primary">LOC122144217</name>
</gene>
<evidence type="ECO:0000256" key="6">
    <source>
        <dbReference type="SAM" id="SignalP"/>
    </source>
</evidence>
<dbReference type="PANTHER" id="PTHR46481:SF10">
    <property type="entry name" value="ZINC FINGER BED DOMAIN-CONTAINING PROTEIN 39"/>
    <property type="match status" value="1"/>
</dbReference>
<keyword evidence="4" id="KW-0862">Zinc</keyword>
<dbReference type="Pfam" id="PF05699">
    <property type="entry name" value="Dimer_Tnp_hAT"/>
    <property type="match status" value="1"/>
</dbReference>
<reference evidence="8" key="1">
    <citation type="submission" date="2025-08" db="UniProtKB">
        <authorList>
            <consortium name="RefSeq"/>
        </authorList>
    </citation>
    <scope>IDENTIFICATION</scope>
    <source>
        <tissue evidence="8">Muscle</tissue>
    </source>
</reference>
<name>A0A9R0ATM2_CYPCA</name>
<keyword evidence="2" id="KW-0479">Metal-binding</keyword>
<evidence type="ECO:0000256" key="4">
    <source>
        <dbReference type="ARBA" id="ARBA00022833"/>
    </source>
</evidence>
<evidence type="ECO:0000256" key="2">
    <source>
        <dbReference type="ARBA" id="ARBA00022723"/>
    </source>
</evidence>
<dbReference type="OrthoDB" id="10057873at2759"/>